<dbReference type="PROSITE" id="PS50297">
    <property type="entry name" value="ANK_REP_REGION"/>
    <property type="match status" value="2"/>
</dbReference>
<reference evidence="2 3" key="1">
    <citation type="submission" date="2019-05" db="EMBL/GenBank/DDBJ databases">
        <title>The compact genome of Giardia muris reveals important steps in the evolution of intestinal protozoan parasites.</title>
        <authorList>
            <person name="Xu F."/>
            <person name="Jimenez-Gonzalez A."/>
            <person name="Einarsson E."/>
            <person name="Astvaldsson A."/>
            <person name="Peirasmaki D."/>
            <person name="Eckmann L."/>
            <person name="Andersson J.O."/>
            <person name="Svard S.G."/>
            <person name="Jerlstrom-Hultqvist J."/>
        </authorList>
    </citation>
    <scope>NUCLEOTIDE SEQUENCE [LARGE SCALE GENOMIC DNA]</scope>
    <source>
        <strain evidence="2 3">Roberts-Thomson</strain>
    </source>
</reference>
<dbReference type="Gene3D" id="1.25.40.20">
    <property type="entry name" value="Ankyrin repeat-containing domain"/>
    <property type="match status" value="4"/>
</dbReference>
<dbReference type="Pfam" id="PF12796">
    <property type="entry name" value="Ank_2"/>
    <property type="match status" value="4"/>
</dbReference>
<comment type="caution">
    <text evidence="2">The sequence shown here is derived from an EMBL/GenBank/DDBJ whole genome shotgun (WGS) entry which is preliminary data.</text>
</comment>
<dbReference type="EMBL" id="VDLU01000004">
    <property type="protein sequence ID" value="TNJ26770.1"/>
    <property type="molecule type" value="Genomic_DNA"/>
</dbReference>
<dbReference type="InterPro" id="IPR036770">
    <property type="entry name" value="Ankyrin_rpt-contain_sf"/>
</dbReference>
<dbReference type="AlphaFoldDB" id="A0A4Z1SMG9"/>
<dbReference type="SMART" id="SM00248">
    <property type="entry name" value="ANK"/>
    <property type="match status" value="15"/>
</dbReference>
<accession>A0A4Z1SMG9</accession>
<feature type="repeat" description="ANK" evidence="1">
    <location>
        <begin position="594"/>
        <end position="615"/>
    </location>
</feature>
<evidence type="ECO:0000256" key="1">
    <source>
        <dbReference type="PROSITE-ProRule" id="PRU00023"/>
    </source>
</evidence>
<dbReference type="SUPFAM" id="SSF48403">
    <property type="entry name" value="Ankyrin repeat"/>
    <property type="match status" value="3"/>
</dbReference>
<sequence>MQADWPAIIRWGTPHEVRRALPRHARTRLSEGETGLMLAISSRRYEAALILLEHEAGLTRDDGMTALMLLVGQGSALLDTGLGLTCDLTRVLQIDSTCCSTEYFLLLNHLSRVEAGRMDRRGRTALLLALGAGNFTAAVLLLESELALTQKSGWTATMVAAVASTSFESFTLTSTDAGQRDSNGMTALMLSAAMGNRSVAKAVFKEEWGRRDTHGRTALMYACIIGDVALARALATREVGMHDSHGRTALMYAAVHGHVSIIPILLPAEGRLLDNDGWSSLSYAIAARNIDILRVLLREGPRETPGDGRYDSLRLAAALGISEAIELLLEHGPGRWIANGGAGTNSALMAYARWCTQDTPALSQLLEREKGLRDPMGRTALMVAALHDNVTVVQHLRDQEAGLLDTNGHTAIWHALQAGSLGCIPILYGYEEVGALPRGWTPLMLACAAQDETGLEQCIDDEGILRSQLSNGQTALMLAVRVGFLPGVTRLATLEPRLQDSEGRTALMYSVREGHLACALQLKAELTLQDGTGRTALMLAVERLPPGEPLPAFLLVEAGHVNVDGWSALMLAAHLGRVEYVETLRKEIGMQTKGGWTALMLAAQAGNAECVKLLLAETGCQTTRGQTALMLAALRGFVDVVMVLKDREISFRDESGRMAVEYAKMGRHAEVIHLLEKAE</sequence>
<protein>
    <submittedName>
        <fullName evidence="2">Ankyrin repeat protein 1</fullName>
    </submittedName>
</protein>
<dbReference type="PANTHER" id="PTHR24120">
    <property type="entry name" value="GH07239P"/>
    <property type="match status" value="1"/>
</dbReference>
<keyword evidence="1" id="KW-0040">ANK repeat</keyword>
<evidence type="ECO:0000313" key="3">
    <source>
        <dbReference type="Proteomes" id="UP000315496"/>
    </source>
</evidence>
<name>A0A4Z1SMG9_GIAMU</name>
<keyword evidence="3" id="KW-1185">Reference proteome</keyword>
<dbReference type="VEuPathDB" id="GiardiaDB:GMRT_10161"/>
<organism evidence="2 3">
    <name type="scientific">Giardia muris</name>
    <dbReference type="NCBI Taxonomy" id="5742"/>
    <lineage>
        <taxon>Eukaryota</taxon>
        <taxon>Metamonada</taxon>
        <taxon>Diplomonadida</taxon>
        <taxon>Hexamitidae</taxon>
        <taxon>Giardiinae</taxon>
        <taxon>Giardia</taxon>
    </lineage>
</organism>
<feature type="repeat" description="ANK" evidence="1">
    <location>
        <begin position="245"/>
        <end position="266"/>
    </location>
</feature>
<dbReference type="InterPro" id="IPR002110">
    <property type="entry name" value="Ankyrin_rpt"/>
</dbReference>
<dbReference type="Proteomes" id="UP000315496">
    <property type="component" value="Chromosome 4"/>
</dbReference>
<dbReference type="PROSITE" id="PS50088">
    <property type="entry name" value="ANK_REPEAT"/>
    <property type="match status" value="2"/>
</dbReference>
<evidence type="ECO:0000313" key="2">
    <source>
        <dbReference type="EMBL" id="TNJ26770.1"/>
    </source>
</evidence>
<proteinExistence type="predicted"/>
<gene>
    <name evidence="2" type="ORF">GMRT_10161</name>
</gene>
<dbReference type="OrthoDB" id="7464126at2759"/>
<dbReference type="PANTHER" id="PTHR24120:SF4">
    <property type="entry name" value="GH07239P"/>
    <property type="match status" value="1"/>
</dbReference>